<evidence type="ECO:0000313" key="3">
    <source>
        <dbReference type="Proteomes" id="UP000584642"/>
    </source>
</evidence>
<dbReference type="Gene3D" id="3.40.50.150">
    <property type="entry name" value="Vaccinia Virus protein VP39"/>
    <property type="match status" value="1"/>
</dbReference>
<dbReference type="InterPro" id="IPR052514">
    <property type="entry name" value="SAM-dependent_MTase"/>
</dbReference>
<dbReference type="Proteomes" id="UP000584642">
    <property type="component" value="Unassembled WGS sequence"/>
</dbReference>
<dbReference type="InterPro" id="IPR006342">
    <property type="entry name" value="FkbM_mtfrase"/>
</dbReference>
<proteinExistence type="predicted"/>
<dbReference type="EMBL" id="JABFDB010000005">
    <property type="protein sequence ID" value="NYZ19972.1"/>
    <property type="molecule type" value="Genomic_DNA"/>
</dbReference>
<dbReference type="InterPro" id="IPR029063">
    <property type="entry name" value="SAM-dependent_MTases_sf"/>
</dbReference>
<dbReference type="PANTHER" id="PTHR34203:SF15">
    <property type="entry name" value="SLL1173 PROTEIN"/>
    <property type="match status" value="1"/>
</dbReference>
<protein>
    <submittedName>
        <fullName evidence="2">FkbM family methyltransferase</fullName>
    </submittedName>
</protein>
<sequence length="493" mass="53714">MTVFAIEIPDNVRISVKADLEYLTTYILLELEDWFEDEISFVRRCIEPGMLAFDIGANHGVYTLTMAALMKDAGHVWAFEPSSQPLSLLRRSIHENGFLDRITVLDCALSDRAGTAPMGVSTTQSEGNSLHRLAGETEEVRLDTLDATWQRLGAPAIDFVKLDAEGEEEKILRAGTRFLTECQPLIMFEIQRTSGEQAALAIAFVAMGYGIYRLVPGLGLLAPVDLTAGYDYFQVNLFACKPERAARLAARGLLAREVNDASTLSLPQPDPGTLLGSRPFAAGLANGWLRGAATGNALACVLAAEDEQRSPAERIGLLLRGVTGLEESLKAEDHPATRLSLLRALRAYGRRGEMMKHLQPLLDQGAGTVAAALAERPFLPPLAAWDAAPVRGGVEAWTAALLADTLAISCHHSTYYSLDSVGALWEQRSNPNSTVAMFRRLFLMILRSGRTVRFTDERNDTLLRASAEHRNADIWKWLLDPNRTAGGAATAAG</sequence>
<name>A0ABX2T9N0_9PROT</name>
<keyword evidence="3" id="KW-1185">Reference proteome</keyword>
<organism evidence="2 3">
    <name type="scientific">Azospirillum oleiclasticum</name>
    <dbReference type="NCBI Taxonomy" id="2735135"/>
    <lineage>
        <taxon>Bacteria</taxon>
        <taxon>Pseudomonadati</taxon>
        <taxon>Pseudomonadota</taxon>
        <taxon>Alphaproteobacteria</taxon>
        <taxon>Rhodospirillales</taxon>
        <taxon>Azospirillaceae</taxon>
        <taxon>Azospirillum</taxon>
    </lineage>
</organism>
<gene>
    <name evidence="2" type="ORF">HND93_09625</name>
</gene>
<comment type="caution">
    <text evidence="2">The sequence shown here is derived from an EMBL/GenBank/DDBJ whole genome shotgun (WGS) entry which is preliminary data.</text>
</comment>
<keyword evidence="2" id="KW-0489">Methyltransferase</keyword>
<dbReference type="Pfam" id="PF05050">
    <property type="entry name" value="Methyltransf_21"/>
    <property type="match status" value="1"/>
</dbReference>
<dbReference type="NCBIfam" id="TIGR01444">
    <property type="entry name" value="fkbM_fam"/>
    <property type="match status" value="1"/>
</dbReference>
<keyword evidence="2" id="KW-0808">Transferase</keyword>
<reference evidence="2 3" key="1">
    <citation type="submission" date="2020-05" db="EMBL/GenBank/DDBJ databases">
        <title>Azospirillum oleiclasticum sp. nov, a nitrogen-fixing and heavy crude oil-emulsifying bacterium isolated from the crude oil of Yumen Oilfield.</title>
        <authorList>
            <person name="Wu D."/>
            <person name="Cai M."/>
            <person name="Zhang X."/>
        </authorList>
    </citation>
    <scope>NUCLEOTIDE SEQUENCE [LARGE SCALE GENOMIC DNA]</scope>
    <source>
        <strain evidence="2 3">ROY-1-1-2</strain>
    </source>
</reference>
<dbReference type="PANTHER" id="PTHR34203">
    <property type="entry name" value="METHYLTRANSFERASE, FKBM FAMILY PROTEIN"/>
    <property type="match status" value="1"/>
</dbReference>
<dbReference type="SUPFAM" id="SSF53335">
    <property type="entry name" value="S-adenosyl-L-methionine-dependent methyltransferases"/>
    <property type="match status" value="1"/>
</dbReference>
<accession>A0ABX2T9N0</accession>
<dbReference type="GO" id="GO:0032259">
    <property type="term" value="P:methylation"/>
    <property type="evidence" value="ECO:0007669"/>
    <property type="project" value="UniProtKB-KW"/>
</dbReference>
<dbReference type="RefSeq" id="WP_180281750.1">
    <property type="nucleotide sequence ID" value="NZ_JABFDB010000005.1"/>
</dbReference>
<evidence type="ECO:0000313" key="2">
    <source>
        <dbReference type="EMBL" id="NYZ19972.1"/>
    </source>
</evidence>
<evidence type="ECO:0000259" key="1">
    <source>
        <dbReference type="Pfam" id="PF05050"/>
    </source>
</evidence>
<feature type="domain" description="Methyltransferase FkbM" evidence="1">
    <location>
        <begin position="54"/>
        <end position="196"/>
    </location>
</feature>
<dbReference type="GO" id="GO:0008168">
    <property type="term" value="F:methyltransferase activity"/>
    <property type="evidence" value="ECO:0007669"/>
    <property type="project" value="UniProtKB-KW"/>
</dbReference>